<sequence length="523" mass="58777">MVSECQLEKKNCRVSERSKSCVVERRKLAGSPSLKEQEIISCNKQDGVESNSPIFSPVTLRTCLSDGSLNFSIKGGSDNGEFTYVSDIVQNKVNYVSGQFSEEDAILEIQGQKVAGYTQRDVVAWLNHCCRNGNPVVIKTVESGSQISRSLIRALARVAQLRGYSHGGYRAPWDGVIDGSIRGVATWSRSTGRSLLVSPPLREMNRFKFLRKRMYADEPLIITADANAKSPMWHSRVVIRGDRRNDAGRPCRRGRALEEFIYGHGLEVVNQPGNPPTYKGRAGVATNIDVTLCNAESVAMVEGWRVVDNVTISDHNLIVFGIAMGRVVEVNDGRTSKRYDMRRADWVKLRRELVLPDQVGNGDNVNIKAKELTSALQDAMRKSIPVMKGDTRVGNRPWNDRLQGLRTRVRRTRRSADRGWETADNLHNAKRDDFKALENDASIAKDLRQFLNSRFQKGSVDHDLQNTIRDNLYLRTVPVTTRLPRDGEVNGVDYTFLTPDEFMTLERSGNLLESGIYEGKHYT</sequence>
<dbReference type="GO" id="GO:0016020">
    <property type="term" value="C:membrane"/>
    <property type="evidence" value="ECO:0007669"/>
    <property type="project" value="UniProtKB-SubCell"/>
</dbReference>
<dbReference type="Pfam" id="PF00625">
    <property type="entry name" value="Guanylate_kin"/>
    <property type="match status" value="1"/>
</dbReference>
<name>A0A7R8VHD2_TIMDO</name>
<dbReference type="InterPro" id="IPR036034">
    <property type="entry name" value="PDZ_sf"/>
</dbReference>
<dbReference type="InterPro" id="IPR027417">
    <property type="entry name" value="P-loop_NTPase"/>
</dbReference>
<gene>
    <name evidence="5" type="ORF">TDIB3V08_LOCUS3462</name>
</gene>
<dbReference type="SUPFAM" id="SSF50156">
    <property type="entry name" value="PDZ domain-like"/>
    <property type="match status" value="1"/>
</dbReference>
<dbReference type="InterPro" id="IPR005135">
    <property type="entry name" value="Endo/exonuclease/phosphatase"/>
</dbReference>
<feature type="domain" description="PDZ" evidence="4">
    <location>
        <begin position="57"/>
        <end position="126"/>
    </location>
</feature>
<dbReference type="AlphaFoldDB" id="A0A7R8VHD2"/>
<dbReference type="Gene3D" id="2.30.42.10">
    <property type="match status" value="1"/>
</dbReference>
<dbReference type="GO" id="GO:0005737">
    <property type="term" value="C:cytoplasm"/>
    <property type="evidence" value="ECO:0007669"/>
    <property type="project" value="TreeGrafter"/>
</dbReference>
<dbReference type="Pfam" id="PF00595">
    <property type="entry name" value="PDZ"/>
    <property type="match status" value="1"/>
</dbReference>
<evidence type="ECO:0000256" key="1">
    <source>
        <dbReference type="ARBA" id="ARBA00004170"/>
    </source>
</evidence>
<dbReference type="Gene3D" id="3.60.10.10">
    <property type="entry name" value="Endonuclease/exonuclease/phosphatase"/>
    <property type="match status" value="1"/>
</dbReference>
<evidence type="ECO:0008006" key="6">
    <source>
        <dbReference type="Google" id="ProtNLM"/>
    </source>
</evidence>
<dbReference type="PANTHER" id="PTHR10316">
    <property type="entry name" value="MEMBRANE ASSOCIATED GUANYLATE KINASE-RELATED"/>
    <property type="match status" value="1"/>
</dbReference>
<dbReference type="PANTHER" id="PTHR10316:SF40">
    <property type="entry name" value="LD27118P"/>
    <property type="match status" value="1"/>
</dbReference>
<evidence type="ECO:0000256" key="2">
    <source>
        <dbReference type="ARBA" id="ARBA00023136"/>
    </source>
</evidence>
<protein>
    <recommendedName>
        <fullName evidence="6">Guanylate kinase-like domain-containing protein</fullName>
    </recommendedName>
</protein>
<evidence type="ECO:0000313" key="5">
    <source>
        <dbReference type="EMBL" id="CAD7197146.1"/>
    </source>
</evidence>
<dbReference type="SUPFAM" id="SSF52540">
    <property type="entry name" value="P-loop containing nucleoside triphosphate hydrolases"/>
    <property type="match status" value="1"/>
</dbReference>
<dbReference type="InterPro" id="IPR008144">
    <property type="entry name" value="Guanylate_kin-like_dom"/>
</dbReference>
<dbReference type="InterPro" id="IPR036691">
    <property type="entry name" value="Endo/exonu/phosph_ase_sf"/>
</dbReference>
<reference evidence="5" key="1">
    <citation type="submission" date="2020-11" db="EMBL/GenBank/DDBJ databases">
        <authorList>
            <person name="Tran Van P."/>
        </authorList>
    </citation>
    <scope>NUCLEOTIDE SEQUENCE</scope>
</reference>
<organism evidence="5">
    <name type="scientific">Timema douglasi</name>
    <name type="common">Walking stick</name>
    <dbReference type="NCBI Taxonomy" id="61478"/>
    <lineage>
        <taxon>Eukaryota</taxon>
        <taxon>Metazoa</taxon>
        <taxon>Ecdysozoa</taxon>
        <taxon>Arthropoda</taxon>
        <taxon>Hexapoda</taxon>
        <taxon>Insecta</taxon>
        <taxon>Pterygota</taxon>
        <taxon>Neoptera</taxon>
        <taxon>Polyneoptera</taxon>
        <taxon>Phasmatodea</taxon>
        <taxon>Timematodea</taxon>
        <taxon>Timematoidea</taxon>
        <taxon>Timematidae</taxon>
        <taxon>Timema</taxon>
    </lineage>
</organism>
<dbReference type="InterPro" id="IPR020590">
    <property type="entry name" value="Guanylate_kinase_CS"/>
</dbReference>
<comment type="subcellular location">
    <subcellularLocation>
        <location evidence="1">Membrane</location>
        <topology evidence="1">Peripheral membrane protein</topology>
    </subcellularLocation>
</comment>
<keyword evidence="2" id="KW-0472">Membrane</keyword>
<dbReference type="Pfam" id="PF14529">
    <property type="entry name" value="Exo_endo_phos_2"/>
    <property type="match status" value="1"/>
</dbReference>
<evidence type="ECO:0000259" key="3">
    <source>
        <dbReference type="PROSITE" id="PS50052"/>
    </source>
</evidence>
<dbReference type="SUPFAM" id="SSF56219">
    <property type="entry name" value="DNase I-like"/>
    <property type="match status" value="1"/>
</dbReference>
<dbReference type="InterPro" id="IPR001478">
    <property type="entry name" value="PDZ"/>
</dbReference>
<dbReference type="Gene3D" id="3.30.63.10">
    <property type="entry name" value="Guanylate Kinase phosphate binding domain"/>
    <property type="match status" value="1"/>
</dbReference>
<proteinExistence type="predicted"/>
<accession>A0A7R8VHD2</accession>
<dbReference type="GO" id="GO:0003824">
    <property type="term" value="F:catalytic activity"/>
    <property type="evidence" value="ECO:0007669"/>
    <property type="project" value="InterPro"/>
</dbReference>
<dbReference type="InterPro" id="IPR008145">
    <property type="entry name" value="GK/Ca_channel_bsu"/>
</dbReference>
<dbReference type="PROSITE" id="PS00856">
    <property type="entry name" value="GUANYLATE_KINASE_1"/>
    <property type="match status" value="1"/>
</dbReference>
<dbReference type="PROSITE" id="PS50052">
    <property type="entry name" value="GUANYLATE_KINASE_2"/>
    <property type="match status" value="1"/>
</dbReference>
<evidence type="ECO:0000259" key="4">
    <source>
        <dbReference type="PROSITE" id="PS50106"/>
    </source>
</evidence>
<feature type="domain" description="Guanylate kinase-like" evidence="3">
    <location>
        <begin position="444"/>
        <end position="523"/>
    </location>
</feature>
<dbReference type="PROSITE" id="PS50106">
    <property type="entry name" value="PDZ"/>
    <property type="match status" value="1"/>
</dbReference>
<dbReference type="GO" id="GO:0007165">
    <property type="term" value="P:signal transduction"/>
    <property type="evidence" value="ECO:0007669"/>
    <property type="project" value="TreeGrafter"/>
</dbReference>
<dbReference type="EMBL" id="OA565504">
    <property type="protein sequence ID" value="CAD7197146.1"/>
    <property type="molecule type" value="Genomic_DNA"/>
</dbReference>